<feature type="binding site" evidence="15">
    <location>
        <position position="333"/>
    </location>
    <ligand>
        <name>Mg(2+)</name>
        <dbReference type="ChEBI" id="CHEBI:18420"/>
        <label>1</label>
    </ligand>
</feature>
<feature type="binding site" evidence="15">
    <location>
        <position position="333"/>
    </location>
    <ligand>
        <name>Mg(2+)</name>
        <dbReference type="ChEBI" id="CHEBI:18420"/>
        <label>2</label>
    </ligand>
</feature>
<feature type="binding site" evidence="14">
    <location>
        <begin position="332"/>
        <end position="333"/>
    </location>
    <ligand>
        <name>ATP</name>
        <dbReference type="ChEBI" id="CHEBI:30616"/>
    </ligand>
</feature>
<evidence type="ECO:0000256" key="16">
    <source>
        <dbReference type="PROSITE-ProRule" id="PRU00409"/>
    </source>
</evidence>
<evidence type="ECO:0000313" key="19">
    <source>
        <dbReference type="Proteomes" id="UP000306985"/>
    </source>
</evidence>
<feature type="binding site" evidence="14">
    <location>
        <begin position="206"/>
        <end position="207"/>
    </location>
    <ligand>
        <name>ATP</name>
        <dbReference type="ChEBI" id="CHEBI:30616"/>
    </ligand>
</feature>
<dbReference type="HAMAP" id="MF_00047">
    <property type="entry name" value="Dala_Dala_lig"/>
    <property type="match status" value="1"/>
</dbReference>
<keyword evidence="12" id="KW-0963">Cytoplasm</keyword>
<dbReference type="PIRSF" id="PIRSF039102">
    <property type="entry name" value="Ddl/VanB"/>
    <property type="match status" value="1"/>
</dbReference>
<keyword evidence="10 15" id="KW-0464">Manganese</keyword>
<dbReference type="NCBIfam" id="NF002378">
    <property type="entry name" value="PRK01372.1"/>
    <property type="match status" value="1"/>
</dbReference>
<dbReference type="Gene3D" id="3.40.50.20">
    <property type="match status" value="1"/>
</dbReference>
<dbReference type="InterPro" id="IPR013815">
    <property type="entry name" value="ATP_grasp_subdomain_1"/>
</dbReference>
<comment type="catalytic activity">
    <reaction evidence="12">
        <text>2 D-alanine + ATP = D-alanyl-D-alanine + ADP + phosphate + H(+)</text>
        <dbReference type="Rhea" id="RHEA:11224"/>
        <dbReference type="ChEBI" id="CHEBI:15378"/>
        <dbReference type="ChEBI" id="CHEBI:30616"/>
        <dbReference type="ChEBI" id="CHEBI:43474"/>
        <dbReference type="ChEBI" id="CHEBI:57416"/>
        <dbReference type="ChEBI" id="CHEBI:57822"/>
        <dbReference type="ChEBI" id="CHEBI:456216"/>
        <dbReference type="EC" id="6.3.2.4"/>
    </reaction>
</comment>
<dbReference type="SUPFAM" id="SSF56059">
    <property type="entry name" value="Glutathione synthetase ATP-binding domain-like"/>
    <property type="match status" value="1"/>
</dbReference>
<proteinExistence type="inferred from homology"/>
<dbReference type="PANTHER" id="PTHR23132:SF25">
    <property type="entry name" value="D-ALANINE--D-ALANINE LIGASE A"/>
    <property type="match status" value="1"/>
</dbReference>
<dbReference type="UniPathway" id="UPA00219"/>
<dbReference type="PANTHER" id="PTHR23132">
    <property type="entry name" value="D-ALANINE--D-ALANINE LIGASE"/>
    <property type="match status" value="1"/>
</dbReference>
<keyword evidence="8 12" id="KW-0133">Cell shape</keyword>
<dbReference type="Pfam" id="PF07478">
    <property type="entry name" value="Dala_Dala_lig_C"/>
    <property type="match status" value="1"/>
</dbReference>
<evidence type="ECO:0000256" key="12">
    <source>
        <dbReference type="HAMAP-Rule" id="MF_00047"/>
    </source>
</evidence>
<dbReference type="InterPro" id="IPR016185">
    <property type="entry name" value="PreATP-grasp_dom_sf"/>
</dbReference>
<feature type="domain" description="ATP-grasp" evidence="17">
    <location>
        <begin position="162"/>
        <end position="366"/>
    </location>
</feature>
<evidence type="ECO:0000256" key="14">
    <source>
        <dbReference type="PIRSR" id="PIRSR039102-2"/>
    </source>
</evidence>
<dbReference type="PROSITE" id="PS50975">
    <property type="entry name" value="ATP_GRASP"/>
    <property type="match status" value="1"/>
</dbReference>
<evidence type="ECO:0000256" key="2">
    <source>
        <dbReference type="ARBA" id="ARBA00010871"/>
    </source>
</evidence>
<feature type="binding site" evidence="14">
    <location>
        <begin position="236"/>
        <end position="243"/>
    </location>
    <ligand>
        <name>ATP</name>
        <dbReference type="ChEBI" id="CHEBI:30616"/>
    </ligand>
</feature>
<comment type="function">
    <text evidence="12">Cell wall formation.</text>
</comment>
<keyword evidence="3 12" id="KW-0436">Ligase</keyword>
<keyword evidence="11 12" id="KW-0961">Cell wall biogenesis/degradation</keyword>
<dbReference type="Proteomes" id="UP000306985">
    <property type="component" value="Unassembled WGS sequence"/>
</dbReference>
<sequence>MTSEKIRLAVVFGGRSGEHAVSCISAAGVLSHLDPELFEVSAIGITPDGSWRQIDPTTLPVVHDRQLPQVTAGTSVVLTADPTAAAVVPLFGTNGQTAAGIRPAGGVETGVTAQHFDVVFPVLHGPYGEDGTIQGLLELAGVPYVGAGVLASAAGMDKEFTKKLLAAEGLPVGTFVVLRPGRDTLTADEKDLIGLPAFVKPARAGSSLGVSRVDDWADLDAAIAVARQTDPKVLVEKAVVGREVECGVLEFPDGRVKASPVAEIAVGGDHSFYDFDAKYLDDVATFSIPAELPDAVAEQIRQMSVRAFRALDAQGLSRVDFFVRPDGDLVINEVNTLPGFTPISMYPRMWAAAGIDYAELLTTLVRTALARGTGLR</sequence>
<evidence type="ECO:0000256" key="6">
    <source>
        <dbReference type="ARBA" id="ARBA00022840"/>
    </source>
</evidence>
<keyword evidence="4 15" id="KW-0479">Metal-binding</keyword>
<feature type="active site" evidence="13">
    <location>
        <position position="18"/>
    </location>
</feature>
<evidence type="ECO:0000256" key="1">
    <source>
        <dbReference type="ARBA" id="ARBA00001936"/>
    </source>
</evidence>
<accession>A0A4U6QM70</accession>
<feature type="binding site" evidence="15">
    <location>
        <position position="320"/>
    </location>
    <ligand>
        <name>Mg(2+)</name>
        <dbReference type="ChEBI" id="CHEBI:18420"/>
        <label>1</label>
    </ligand>
</feature>
<keyword evidence="7 15" id="KW-0460">Magnesium</keyword>
<dbReference type="GO" id="GO:0005524">
    <property type="term" value="F:ATP binding"/>
    <property type="evidence" value="ECO:0007669"/>
    <property type="project" value="UniProtKB-UniRule"/>
</dbReference>
<dbReference type="GO" id="GO:0071555">
    <property type="term" value="P:cell wall organization"/>
    <property type="evidence" value="ECO:0007669"/>
    <property type="project" value="UniProtKB-KW"/>
</dbReference>
<comment type="subcellular location">
    <subcellularLocation>
        <location evidence="12">Cytoplasm</location>
    </subcellularLocation>
</comment>
<dbReference type="GO" id="GO:0005829">
    <property type="term" value="C:cytosol"/>
    <property type="evidence" value="ECO:0007669"/>
    <property type="project" value="TreeGrafter"/>
</dbReference>
<comment type="cofactor">
    <cofactor evidence="1">
        <name>Mn(2+)</name>
        <dbReference type="ChEBI" id="CHEBI:29035"/>
    </cofactor>
</comment>
<dbReference type="Gene3D" id="3.30.470.20">
    <property type="entry name" value="ATP-grasp fold, B domain"/>
    <property type="match status" value="1"/>
</dbReference>
<dbReference type="PROSITE" id="PS00844">
    <property type="entry name" value="DALA_DALA_LIGASE_2"/>
    <property type="match status" value="1"/>
</dbReference>
<dbReference type="GO" id="GO:0008716">
    <property type="term" value="F:D-alanine-D-alanine ligase activity"/>
    <property type="evidence" value="ECO:0007669"/>
    <property type="project" value="UniProtKB-UniRule"/>
</dbReference>
<dbReference type="GO" id="GO:0008360">
    <property type="term" value="P:regulation of cell shape"/>
    <property type="evidence" value="ECO:0007669"/>
    <property type="project" value="UniProtKB-KW"/>
</dbReference>
<keyword evidence="9 12" id="KW-0573">Peptidoglycan synthesis</keyword>
<evidence type="ECO:0000256" key="13">
    <source>
        <dbReference type="PIRSR" id="PIRSR039102-1"/>
    </source>
</evidence>
<name>A0A4U6QM70_9ACTN</name>
<dbReference type="NCBIfam" id="NF002528">
    <property type="entry name" value="PRK01966.1-4"/>
    <property type="match status" value="1"/>
</dbReference>
<feature type="active site" evidence="13">
    <location>
        <position position="206"/>
    </location>
</feature>
<dbReference type="InterPro" id="IPR005905">
    <property type="entry name" value="D_ala_D_ala"/>
</dbReference>
<evidence type="ECO:0000313" key="18">
    <source>
        <dbReference type="EMBL" id="TKV61429.1"/>
    </source>
</evidence>
<keyword evidence="6 16" id="KW-0067">ATP-binding</keyword>
<dbReference type="Gene3D" id="3.30.1490.20">
    <property type="entry name" value="ATP-grasp fold, A domain"/>
    <property type="match status" value="1"/>
</dbReference>
<gene>
    <name evidence="12" type="primary">ddl</name>
    <name evidence="18" type="ORF">FDO65_07565</name>
</gene>
<evidence type="ECO:0000256" key="5">
    <source>
        <dbReference type="ARBA" id="ARBA00022741"/>
    </source>
</evidence>
<dbReference type="EC" id="6.3.2.4" evidence="12"/>
<feature type="binding site" evidence="14">
    <location>
        <begin position="198"/>
        <end position="200"/>
    </location>
    <ligand>
        <name>ATP</name>
        <dbReference type="ChEBI" id="CHEBI:30616"/>
    </ligand>
</feature>
<dbReference type="InterPro" id="IPR011127">
    <property type="entry name" value="Dala_Dala_lig_N"/>
</dbReference>
<comment type="caution">
    <text evidence="18">The sequence shown here is derived from an EMBL/GenBank/DDBJ whole genome shotgun (WGS) entry which is preliminary data.</text>
</comment>
<comment type="cofactor">
    <cofactor evidence="15">
        <name>Mg(2+)</name>
        <dbReference type="ChEBI" id="CHEBI:18420"/>
    </cofactor>
    <cofactor evidence="15">
        <name>Mn(2+)</name>
        <dbReference type="ChEBI" id="CHEBI:29035"/>
    </cofactor>
    <text evidence="15">Binds 2 magnesium or manganese ions per subunit.</text>
</comment>
<keyword evidence="19" id="KW-1185">Reference proteome</keyword>
<feature type="active site" evidence="13">
    <location>
        <position position="344"/>
    </location>
</feature>
<dbReference type="SUPFAM" id="SSF52440">
    <property type="entry name" value="PreATP-grasp domain"/>
    <property type="match status" value="1"/>
</dbReference>
<dbReference type="Pfam" id="PF01820">
    <property type="entry name" value="Dala_Dala_lig_N"/>
    <property type="match status" value="1"/>
</dbReference>
<feature type="binding site" evidence="14">
    <location>
        <position position="158"/>
    </location>
    <ligand>
        <name>ATP</name>
        <dbReference type="ChEBI" id="CHEBI:30616"/>
    </ligand>
</feature>
<evidence type="ECO:0000256" key="8">
    <source>
        <dbReference type="ARBA" id="ARBA00022960"/>
    </source>
</evidence>
<comment type="similarity">
    <text evidence="2 12">Belongs to the D-alanine--D-alanine ligase family.</text>
</comment>
<evidence type="ECO:0000256" key="7">
    <source>
        <dbReference type="ARBA" id="ARBA00022842"/>
    </source>
</evidence>
<evidence type="ECO:0000256" key="9">
    <source>
        <dbReference type="ARBA" id="ARBA00022984"/>
    </source>
</evidence>
<comment type="pathway">
    <text evidence="12">Cell wall biogenesis; peptidoglycan biosynthesis.</text>
</comment>
<dbReference type="PROSITE" id="PS00843">
    <property type="entry name" value="DALA_DALA_LIGASE_1"/>
    <property type="match status" value="1"/>
</dbReference>
<dbReference type="InterPro" id="IPR011761">
    <property type="entry name" value="ATP-grasp"/>
</dbReference>
<evidence type="ECO:0000256" key="3">
    <source>
        <dbReference type="ARBA" id="ARBA00022598"/>
    </source>
</evidence>
<dbReference type="InterPro" id="IPR000291">
    <property type="entry name" value="D-Ala_lig_Van_CS"/>
</dbReference>
<reference evidence="18 19" key="1">
    <citation type="submission" date="2019-05" db="EMBL/GenBank/DDBJ databases">
        <title>Nakamurella sp. N5BH11, whole genome shotgun sequence.</title>
        <authorList>
            <person name="Tuo L."/>
        </authorList>
    </citation>
    <scope>NUCLEOTIDE SEQUENCE [LARGE SCALE GENOMIC DNA]</scope>
    <source>
        <strain evidence="18 19">N5BH11</strain>
    </source>
</reference>
<dbReference type="AlphaFoldDB" id="A0A4U6QM70"/>
<dbReference type="GO" id="GO:0009252">
    <property type="term" value="P:peptidoglycan biosynthetic process"/>
    <property type="evidence" value="ECO:0007669"/>
    <property type="project" value="UniProtKB-UniRule"/>
</dbReference>
<dbReference type="FunFam" id="3.30.470.20:FF:000008">
    <property type="entry name" value="D-alanine--D-alanine ligase"/>
    <property type="match status" value="1"/>
</dbReference>
<organism evidence="18 19">
    <name type="scientific">Nakamurella flava</name>
    <dbReference type="NCBI Taxonomy" id="2576308"/>
    <lineage>
        <taxon>Bacteria</taxon>
        <taxon>Bacillati</taxon>
        <taxon>Actinomycetota</taxon>
        <taxon>Actinomycetes</taxon>
        <taxon>Nakamurellales</taxon>
        <taxon>Nakamurellaceae</taxon>
        <taxon>Nakamurella</taxon>
    </lineage>
</organism>
<dbReference type="EMBL" id="SZZH01000001">
    <property type="protein sequence ID" value="TKV61429.1"/>
    <property type="molecule type" value="Genomic_DNA"/>
</dbReference>
<evidence type="ECO:0000259" key="17">
    <source>
        <dbReference type="PROSITE" id="PS50975"/>
    </source>
</evidence>
<evidence type="ECO:0000256" key="4">
    <source>
        <dbReference type="ARBA" id="ARBA00022723"/>
    </source>
</evidence>
<evidence type="ECO:0000256" key="11">
    <source>
        <dbReference type="ARBA" id="ARBA00023316"/>
    </source>
</evidence>
<protein>
    <recommendedName>
        <fullName evidence="12">D-alanine--D-alanine ligase</fullName>
        <ecNumber evidence="12">6.3.2.4</ecNumber>
    </recommendedName>
    <alternativeName>
        <fullName evidence="12">D-Ala-D-Ala ligase</fullName>
    </alternativeName>
    <alternativeName>
        <fullName evidence="12">D-alanylalanine synthetase</fullName>
    </alternativeName>
</protein>
<feature type="binding site" evidence="15">
    <location>
        <position position="335"/>
    </location>
    <ligand>
        <name>Mg(2+)</name>
        <dbReference type="ChEBI" id="CHEBI:18420"/>
        <label>2</label>
    </ligand>
</feature>
<dbReference type="GO" id="GO:0046872">
    <property type="term" value="F:metal ion binding"/>
    <property type="evidence" value="ECO:0007669"/>
    <property type="project" value="UniProtKB-KW"/>
</dbReference>
<evidence type="ECO:0000256" key="15">
    <source>
        <dbReference type="PIRSR" id="PIRSR039102-3"/>
    </source>
</evidence>
<dbReference type="OrthoDB" id="9813261at2"/>
<evidence type="ECO:0000256" key="10">
    <source>
        <dbReference type="ARBA" id="ARBA00023211"/>
    </source>
</evidence>
<dbReference type="RefSeq" id="WP_137448733.1">
    <property type="nucleotide sequence ID" value="NZ_SZZH01000001.1"/>
</dbReference>
<keyword evidence="5 14" id="KW-0547">Nucleotide-binding</keyword>
<dbReference type="InterPro" id="IPR011095">
    <property type="entry name" value="Dala_Dala_lig_C"/>
</dbReference>
<dbReference type="NCBIfam" id="TIGR01205">
    <property type="entry name" value="D_ala_D_alaTIGR"/>
    <property type="match status" value="1"/>
</dbReference>